<dbReference type="SUPFAM" id="SSF53474">
    <property type="entry name" value="alpha/beta-Hydrolases"/>
    <property type="match status" value="1"/>
</dbReference>
<comment type="similarity">
    <text evidence="1 7">Belongs to the esterase D family.</text>
</comment>
<gene>
    <name evidence="8" type="ORF">YALI1_C28479g</name>
</gene>
<dbReference type="FunFam" id="3.40.50.1820:FF:000002">
    <property type="entry name" value="S-formylglutathione hydrolase"/>
    <property type="match status" value="1"/>
</dbReference>
<protein>
    <recommendedName>
        <fullName evidence="3 7">S-formylglutathione hydrolase</fullName>
        <ecNumber evidence="2 7">3.1.2.12</ecNumber>
    </recommendedName>
</protein>
<evidence type="ECO:0000256" key="7">
    <source>
        <dbReference type="RuleBase" id="RU363068"/>
    </source>
</evidence>
<dbReference type="NCBIfam" id="TIGR02821">
    <property type="entry name" value="fghA_ester_D"/>
    <property type="match status" value="1"/>
</dbReference>
<dbReference type="GO" id="GO:0018738">
    <property type="term" value="F:S-formylglutathione hydrolase activity"/>
    <property type="evidence" value="ECO:0007669"/>
    <property type="project" value="UniProtKB-EC"/>
</dbReference>
<dbReference type="GO" id="GO:0052689">
    <property type="term" value="F:carboxylic ester hydrolase activity"/>
    <property type="evidence" value="ECO:0007669"/>
    <property type="project" value="UniProtKB-KW"/>
</dbReference>
<dbReference type="EC" id="3.1.2.12" evidence="2 7"/>
<feature type="active site" description="Charge relay system" evidence="6">
    <location>
        <position position="185"/>
    </location>
</feature>
<dbReference type="AlphaFoldDB" id="A0A1D8NBZ8"/>
<dbReference type="PANTHER" id="PTHR10061:SF0">
    <property type="entry name" value="S-FORMYLGLUTATHIONE HYDROLASE"/>
    <property type="match status" value="1"/>
</dbReference>
<evidence type="ECO:0000256" key="3">
    <source>
        <dbReference type="ARBA" id="ARBA00016774"/>
    </source>
</evidence>
<sequence length="322" mass="35934">MWGRFRSKLGQRRLQILIAYPYQYRYCLHPHIFTTHSTMNTTATIKTFGGELLKLSHDSKVNGCKMDLNVFVPPNAPAKVPVLFFLSGLTCTGNNCAEKGFLHPFAAKHGIAIVYPDTSPRGHNIPGEDDSWDFGSGAGFYLNATKEPYKGKYNMYQYISEELPALLWQQFPQFDKDNVGITGHSMGGHGALTLFLKNPGMYKSVSAFSPISNPKNCPWGDKAFSGYLNDKSEWDDYDASELIKKYKGPTPGILIDCGTADNFYTQGQLLPENLVAASKGTEFDGKVDLRLQDGYDHSYYFISTFAEDHVNHAAKYLTASKL</sequence>
<dbReference type="EMBL" id="CP017555">
    <property type="protein sequence ID" value="AOW03158.1"/>
    <property type="molecule type" value="Genomic_DNA"/>
</dbReference>
<evidence type="ECO:0000313" key="8">
    <source>
        <dbReference type="EMBL" id="AOW03158.1"/>
    </source>
</evidence>
<evidence type="ECO:0000256" key="1">
    <source>
        <dbReference type="ARBA" id="ARBA00005622"/>
    </source>
</evidence>
<dbReference type="GeneID" id="2909881"/>
<dbReference type="eggNOG" id="KOG3101">
    <property type="taxonomic scope" value="Eukaryota"/>
</dbReference>
<dbReference type="Proteomes" id="UP000182444">
    <property type="component" value="Chromosome 1C"/>
</dbReference>
<dbReference type="VEuPathDB" id="FungiDB:YALI1_C28479g"/>
<evidence type="ECO:0000256" key="5">
    <source>
        <dbReference type="ARBA" id="ARBA00022801"/>
    </source>
</evidence>
<evidence type="ECO:0000256" key="6">
    <source>
        <dbReference type="PIRSR" id="PIRSR614186-1"/>
    </source>
</evidence>
<feature type="active site" description="Charge relay system" evidence="6">
    <location>
        <position position="297"/>
    </location>
</feature>
<feature type="active site" description="Charge relay system" evidence="6">
    <location>
        <position position="261"/>
    </location>
</feature>
<dbReference type="RefSeq" id="XP_502051.3">
    <property type="nucleotide sequence ID" value="XM_502051.3"/>
</dbReference>
<evidence type="ECO:0000313" key="9">
    <source>
        <dbReference type="Proteomes" id="UP000182444"/>
    </source>
</evidence>
<dbReference type="KEGG" id="yli:2909881"/>
<dbReference type="PANTHER" id="PTHR10061">
    <property type="entry name" value="S-FORMYLGLUTATHIONE HYDROLASE"/>
    <property type="match status" value="1"/>
</dbReference>
<dbReference type="Gene3D" id="3.40.50.1820">
    <property type="entry name" value="alpha/beta hydrolase"/>
    <property type="match status" value="1"/>
</dbReference>
<dbReference type="Pfam" id="PF00756">
    <property type="entry name" value="Esterase"/>
    <property type="match status" value="1"/>
</dbReference>
<dbReference type="InterPro" id="IPR000801">
    <property type="entry name" value="Esterase-like"/>
</dbReference>
<organism evidence="8 9">
    <name type="scientific">Yarrowia lipolytica</name>
    <name type="common">Candida lipolytica</name>
    <dbReference type="NCBI Taxonomy" id="4952"/>
    <lineage>
        <taxon>Eukaryota</taxon>
        <taxon>Fungi</taxon>
        <taxon>Dikarya</taxon>
        <taxon>Ascomycota</taxon>
        <taxon>Saccharomycotina</taxon>
        <taxon>Dipodascomycetes</taxon>
        <taxon>Dipodascales</taxon>
        <taxon>Dipodascales incertae sedis</taxon>
        <taxon>Yarrowia</taxon>
    </lineage>
</organism>
<dbReference type="OMA" id="PSDCPWG"/>
<comment type="function">
    <text evidence="7">Serine hydrolase involved in the detoxification of formaldehyde.</text>
</comment>
<reference evidence="8 9" key="1">
    <citation type="journal article" date="2016" name="PLoS ONE">
        <title>Sequence Assembly of Yarrowia lipolytica Strain W29/CLIB89 Shows Transposable Element Diversity.</title>
        <authorList>
            <person name="Magnan C."/>
            <person name="Yu J."/>
            <person name="Chang I."/>
            <person name="Jahn E."/>
            <person name="Kanomata Y."/>
            <person name="Wu J."/>
            <person name="Zeller M."/>
            <person name="Oakes M."/>
            <person name="Baldi P."/>
            <person name="Sandmeyer S."/>
        </authorList>
    </citation>
    <scope>NUCLEOTIDE SEQUENCE [LARGE SCALE GENOMIC DNA]</scope>
    <source>
        <strain evidence="9">CLIB89(W29)</strain>
    </source>
</reference>
<dbReference type="InterPro" id="IPR014186">
    <property type="entry name" value="S-formylglutathione_hydrol"/>
</dbReference>
<keyword evidence="4 7" id="KW-0719">Serine esterase</keyword>
<keyword evidence="7" id="KW-0963">Cytoplasm</keyword>
<dbReference type="InterPro" id="IPR029058">
    <property type="entry name" value="AB_hydrolase_fold"/>
</dbReference>
<dbReference type="VEuPathDB" id="FungiDB:YALI0_C20405g"/>
<comment type="subcellular location">
    <subcellularLocation>
        <location evidence="7">Cytoplasm</location>
    </subcellularLocation>
</comment>
<evidence type="ECO:0000256" key="2">
    <source>
        <dbReference type="ARBA" id="ARBA00012479"/>
    </source>
</evidence>
<dbReference type="GO" id="GO:0046294">
    <property type="term" value="P:formaldehyde catabolic process"/>
    <property type="evidence" value="ECO:0007669"/>
    <property type="project" value="EnsemblFungi"/>
</dbReference>
<proteinExistence type="inferred from homology"/>
<dbReference type="GO" id="GO:0005829">
    <property type="term" value="C:cytosol"/>
    <property type="evidence" value="ECO:0007669"/>
    <property type="project" value="EnsemblFungi"/>
</dbReference>
<keyword evidence="5 7" id="KW-0378">Hydrolase</keyword>
<name>A0A1D8NBZ8_YARLL</name>
<accession>A0A1D8NBZ8</accession>
<evidence type="ECO:0000256" key="4">
    <source>
        <dbReference type="ARBA" id="ARBA00022487"/>
    </source>
</evidence>
<comment type="catalytic activity">
    <reaction evidence="7">
        <text>S-formylglutathione + H2O = formate + glutathione + H(+)</text>
        <dbReference type="Rhea" id="RHEA:14961"/>
        <dbReference type="ChEBI" id="CHEBI:15377"/>
        <dbReference type="ChEBI" id="CHEBI:15378"/>
        <dbReference type="ChEBI" id="CHEBI:15740"/>
        <dbReference type="ChEBI" id="CHEBI:57688"/>
        <dbReference type="ChEBI" id="CHEBI:57925"/>
        <dbReference type="EC" id="3.1.2.12"/>
    </reaction>
</comment>